<dbReference type="SUPFAM" id="SSF51126">
    <property type="entry name" value="Pectin lyase-like"/>
    <property type="match status" value="1"/>
</dbReference>
<accession>A0A6P1W5Q6</accession>
<evidence type="ECO:0000256" key="1">
    <source>
        <dbReference type="SAM" id="SignalP"/>
    </source>
</evidence>
<dbReference type="EMBL" id="CP045997">
    <property type="protein sequence ID" value="QHW00356.1"/>
    <property type="molecule type" value="Genomic_DNA"/>
</dbReference>
<evidence type="ECO:0000313" key="3">
    <source>
        <dbReference type="Proteomes" id="UP000464577"/>
    </source>
</evidence>
<reference evidence="2 3" key="1">
    <citation type="submission" date="2019-11" db="EMBL/GenBank/DDBJ databases">
        <title>Spirosoma endbachense sp. nov., isolated from a natural salt meadow.</title>
        <authorList>
            <person name="Rojas J."/>
            <person name="Ambika Manirajan B."/>
            <person name="Ratering S."/>
            <person name="Suarez C."/>
            <person name="Geissler-Plaum R."/>
            <person name="Schnell S."/>
        </authorList>
    </citation>
    <scope>NUCLEOTIDE SEQUENCE [LARGE SCALE GENOMIC DNA]</scope>
    <source>
        <strain evidence="2 3">I-24</strain>
    </source>
</reference>
<proteinExistence type="predicted"/>
<keyword evidence="3" id="KW-1185">Reference proteome</keyword>
<dbReference type="AlphaFoldDB" id="A0A6P1W5Q6"/>
<keyword evidence="1" id="KW-0732">Signal</keyword>
<dbReference type="Proteomes" id="UP000464577">
    <property type="component" value="Chromosome"/>
</dbReference>
<dbReference type="RefSeq" id="WP_162390747.1">
    <property type="nucleotide sequence ID" value="NZ_CP045997.1"/>
</dbReference>
<evidence type="ECO:0000313" key="2">
    <source>
        <dbReference type="EMBL" id="QHW00356.1"/>
    </source>
</evidence>
<dbReference type="InterPro" id="IPR012334">
    <property type="entry name" value="Pectin_lyas_fold"/>
</dbReference>
<dbReference type="KEGG" id="senf:GJR95_37380"/>
<feature type="signal peptide" evidence="1">
    <location>
        <begin position="1"/>
        <end position="25"/>
    </location>
</feature>
<protein>
    <submittedName>
        <fullName evidence="2">Hemolysin-type calcium-binding region</fullName>
    </submittedName>
</protein>
<name>A0A6P1W5Q6_9BACT</name>
<feature type="chain" id="PRO_5026863151" evidence="1">
    <location>
        <begin position="26"/>
        <end position="367"/>
    </location>
</feature>
<gene>
    <name evidence="2" type="ORF">GJR95_37380</name>
</gene>
<organism evidence="2 3">
    <name type="scientific">Spirosoma endbachense</name>
    <dbReference type="NCBI Taxonomy" id="2666025"/>
    <lineage>
        <taxon>Bacteria</taxon>
        <taxon>Pseudomonadati</taxon>
        <taxon>Bacteroidota</taxon>
        <taxon>Cytophagia</taxon>
        <taxon>Cytophagales</taxon>
        <taxon>Cytophagaceae</taxon>
        <taxon>Spirosoma</taxon>
    </lineage>
</organism>
<dbReference type="Gene3D" id="2.160.20.10">
    <property type="entry name" value="Single-stranded right-handed beta-helix, Pectin lyase-like"/>
    <property type="match status" value="1"/>
</dbReference>
<sequence length="367" mass="40133">MKNVHIYFWLSAALAVLSIENQVAAKQYFINSVSGNDANSGTETVNPWQSLAPVQAKDFMPGDTINFMGGSGWDTGLDINDSGTDQKPIVFRAMGEGAKPMFRHPGNMAKAINITGKWIIVDGFVAKDAHLAGIYLAKGADHNIIRNCEIENCGGGVMIHGSYNLISQNYAHDLIMVKNTQGGDDDYGAVAYWVFAPNNEIAYNRAVRCRAQCYDYGSDGGFFEVYTNGDSTYVHHNYAEDCNGFLEIGGGSARDILVSHNVSVENGEWTFHLTGKFRSDIHNFRMEHNTIISRKGTRWNNILGIGKGDSTINSLIFSDNLVVLGGEATEKVARHGNFIHHNNTYFLLDGAQLGFAGASGEQISVSR</sequence>
<dbReference type="InterPro" id="IPR011050">
    <property type="entry name" value="Pectin_lyase_fold/virulence"/>
</dbReference>